<feature type="transmembrane region" description="Helical" evidence="1">
    <location>
        <begin position="144"/>
        <end position="162"/>
    </location>
</feature>
<dbReference type="EMBL" id="KF900566">
    <property type="protein sequence ID" value="AIE99559.1"/>
    <property type="molecule type" value="Genomic_DNA"/>
</dbReference>
<dbReference type="AlphaFoldDB" id="A0A075G872"/>
<keyword evidence="1" id="KW-0472">Membrane</keyword>
<evidence type="ECO:0008006" key="3">
    <source>
        <dbReference type="Google" id="ProtNLM"/>
    </source>
</evidence>
<feature type="transmembrane region" description="Helical" evidence="1">
    <location>
        <begin position="69"/>
        <end position="95"/>
    </location>
</feature>
<feature type="transmembrane region" description="Helical" evidence="1">
    <location>
        <begin position="107"/>
        <end position="124"/>
    </location>
</feature>
<feature type="transmembrane region" description="Helical" evidence="1">
    <location>
        <begin position="34"/>
        <end position="57"/>
    </location>
</feature>
<protein>
    <recommendedName>
        <fullName evidence="3">DUF304 domain-containing protein</fullName>
    </recommendedName>
</protein>
<sequence>MSEVEETSNISEKFNSKLRLYDDEELLMIRRPSFFAFMPAYIVGLGVLLIHLFFGWAEAPDDAAWWQEVLFFLVKASGWLGGTGFAFVMLFFTWLNRIFNHPASGKWMTSVLLLSSFTPFLLHIDEVIRLFSDSTFEMPIEWNFTVFGIFWAVVIWAVTFWYQRSFIYAVTTDRIIHHQAFIYERDGLTFLHENIRAVMKRRTPIGALFGYATVYCNIGDQAHISTETVGGALAVKAPAEADAATGGLMKFMSRIVFLISYQRTVKTERFTPDISFYGITKWQETYDLMLKMMDSNSAVTKAEEQLEVQKQMVELMSKAQGVVPGSNIPEPVGVDDAVEATSTEESLDDLDADMNLG</sequence>
<proteinExistence type="predicted"/>
<evidence type="ECO:0000256" key="1">
    <source>
        <dbReference type="SAM" id="Phobius"/>
    </source>
</evidence>
<keyword evidence="1" id="KW-1133">Transmembrane helix</keyword>
<organism evidence="2">
    <name type="scientific">uncultured marine group II/III euryarchaeote KM3_113_E08</name>
    <dbReference type="NCBI Taxonomy" id="1457853"/>
    <lineage>
        <taxon>Archaea</taxon>
        <taxon>Methanobacteriati</taxon>
        <taxon>Methanobacteriota</taxon>
        <taxon>environmental samples</taxon>
    </lineage>
</organism>
<evidence type="ECO:0000313" key="2">
    <source>
        <dbReference type="EMBL" id="AIE99559.1"/>
    </source>
</evidence>
<accession>A0A075G872</accession>
<name>A0A075G872_9EURY</name>
<reference evidence="2" key="1">
    <citation type="journal article" date="2014" name="Genome Biol. Evol.">
        <title>Pangenome evidence for extensive interdomain horizontal transfer affecting lineage core and shell genes in uncultured planktonic thaumarchaeota and euryarchaeota.</title>
        <authorList>
            <person name="Deschamps P."/>
            <person name="Zivanovic Y."/>
            <person name="Moreira D."/>
            <person name="Rodriguez-Valera F."/>
            <person name="Lopez-Garcia P."/>
        </authorList>
    </citation>
    <scope>NUCLEOTIDE SEQUENCE</scope>
</reference>
<keyword evidence="1" id="KW-0812">Transmembrane</keyword>